<evidence type="ECO:0000259" key="10">
    <source>
        <dbReference type="Pfam" id="PF07238"/>
    </source>
</evidence>
<dbReference type="Proteomes" id="UP001165667">
    <property type="component" value="Unassembled WGS sequence"/>
</dbReference>
<dbReference type="PANTHER" id="PTHR43867:SF2">
    <property type="entry name" value="CELLULOSE SYNTHASE CATALYTIC SUBUNIT A [UDP-FORMING]"/>
    <property type="match status" value="1"/>
</dbReference>
<evidence type="ECO:0000256" key="6">
    <source>
        <dbReference type="ARBA" id="ARBA00022692"/>
    </source>
</evidence>
<dbReference type="Gene3D" id="2.40.10.220">
    <property type="entry name" value="predicted glycosyltransferase like domains"/>
    <property type="match status" value="1"/>
</dbReference>
<comment type="function">
    <text evidence="9">Catalytic subunit of cellulose synthase. It polymerizes uridine 5'-diphosphate glucose to cellulose.</text>
</comment>
<evidence type="ECO:0000256" key="9">
    <source>
        <dbReference type="RuleBase" id="RU365020"/>
    </source>
</evidence>
<feature type="transmembrane region" description="Helical" evidence="9">
    <location>
        <begin position="402"/>
        <end position="422"/>
    </location>
</feature>
<evidence type="ECO:0000256" key="8">
    <source>
        <dbReference type="ARBA" id="ARBA00023136"/>
    </source>
</evidence>
<dbReference type="AlphaFoldDB" id="A0AA42CMI8"/>
<protein>
    <recommendedName>
        <fullName evidence="9">Cellulose synthase catalytic subunit [UDP-forming]</fullName>
        <ecNumber evidence="9">2.4.1.12</ecNumber>
    </recommendedName>
</protein>
<feature type="transmembrane region" description="Helical" evidence="9">
    <location>
        <begin position="55"/>
        <end position="73"/>
    </location>
</feature>
<dbReference type="Gene3D" id="3.90.550.10">
    <property type="entry name" value="Spore Coat Polysaccharide Biosynthesis Protein SpsA, Chain A"/>
    <property type="match status" value="1"/>
</dbReference>
<dbReference type="RefSeq" id="WP_282584753.1">
    <property type="nucleotide sequence ID" value="NZ_JAMOIM010000005.1"/>
</dbReference>
<comment type="caution">
    <text evidence="11">The sequence shown here is derived from an EMBL/GenBank/DDBJ whole genome shotgun (WGS) entry which is preliminary data.</text>
</comment>
<dbReference type="EC" id="2.4.1.12" evidence="9"/>
<evidence type="ECO:0000256" key="2">
    <source>
        <dbReference type="ARBA" id="ARBA00022475"/>
    </source>
</evidence>
<keyword evidence="2 9" id="KW-1003">Cell membrane</keyword>
<dbReference type="InterPro" id="IPR009875">
    <property type="entry name" value="PilZ_domain"/>
</dbReference>
<proteinExistence type="predicted"/>
<comment type="caution">
    <text evidence="9">Lacks conserved residue(s) required for the propagation of feature annotation.</text>
</comment>
<comment type="catalytic activity">
    <reaction evidence="9">
        <text>[(1-&gt;4)-beta-D-glucosyl](n) + UDP-alpha-D-glucose = [(1-&gt;4)-beta-D-glucosyl](n+1) + UDP + H(+)</text>
        <dbReference type="Rhea" id="RHEA:19929"/>
        <dbReference type="Rhea" id="RHEA-COMP:10033"/>
        <dbReference type="Rhea" id="RHEA-COMP:10034"/>
        <dbReference type="ChEBI" id="CHEBI:15378"/>
        <dbReference type="ChEBI" id="CHEBI:18246"/>
        <dbReference type="ChEBI" id="CHEBI:58223"/>
        <dbReference type="ChEBI" id="CHEBI:58885"/>
        <dbReference type="EC" id="2.4.1.12"/>
    </reaction>
</comment>
<dbReference type="GO" id="GO:0005886">
    <property type="term" value="C:plasma membrane"/>
    <property type="evidence" value="ECO:0007669"/>
    <property type="project" value="UniProtKB-SubCell"/>
</dbReference>
<sequence>MVFAATAAWALLSVFVLIAAALPIGVEAQLAVAVACLTIMAAIKMTGLRGPFRPVFLGLGTFVILRYVFWRATSTIPSLESPLDFVPGVLLAVAEAYCVTMMFLSLFTVARPTDRPPAPRLSADAAPTVDVFVPSYNESVEILATTLVSAKAMHYPDGKLKIFLLDDGGTDEKVGSDDPDKAAAAMARRKNLQALCADLGVQYLTREQNTHAKAGNLNNGLINSDGEFVVIFDADHAPAKEFLRETVGYFSTDDRLFLVQTPHFFLNPDPIEKNLGARGMPAENEMFYGLVQKGLDTWNAAFFCGSAAVLRRQALEQVGGFHGSSITEDAETALELHSRRWKSLYIDKPMIAGLQPETFETFIGQRSRWCRGMVQILLLKNPLLKEGLTIPQRLCYLSSSMFWLFPLSRMAFIFAPMFYIFLNLKIYVANQQEFFAYTMTYMISAMMIQSYIFGRLRWPWASDVYEYIQSVHLFRAVLSVFVDPRRPKFNVTDKGLSLKESRLSGMALPYVLIFGLVTLSMGVIAFRYAHEPASRDMLTVVGVWTLLNMFLTGIALGAVSEFRERRTTPRVETKHKAVLSFGQQSIPVLIEDMSYGGLRVRVLDQTPLPVKALGTVTMTHPLDPEAVLTVPVATAGRRAFENGRGTGLKFYGVTPDRFRMLAEVVFSDIGRVHQTRSSAYKLYGVGLGTAFFVFTCLKQIGRGCYYVAFRRERQVTGSSPEQSAERNPA</sequence>
<name>A0AA42CMI8_9HYPH</name>
<dbReference type="PRINTS" id="PR01439">
    <property type="entry name" value="CELLSNTHASEA"/>
</dbReference>
<feature type="transmembrane region" description="Helical" evidence="9">
    <location>
        <begin position="507"/>
        <end position="529"/>
    </location>
</feature>
<dbReference type="SUPFAM" id="SSF141371">
    <property type="entry name" value="PilZ domain-like"/>
    <property type="match status" value="1"/>
</dbReference>
<dbReference type="GO" id="GO:0016760">
    <property type="term" value="F:cellulose synthase (UDP-forming) activity"/>
    <property type="evidence" value="ECO:0007669"/>
    <property type="project" value="UniProtKB-EC"/>
</dbReference>
<evidence type="ECO:0000256" key="5">
    <source>
        <dbReference type="ARBA" id="ARBA00022679"/>
    </source>
</evidence>
<dbReference type="InterPro" id="IPR029044">
    <property type="entry name" value="Nucleotide-diphossugar_trans"/>
</dbReference>
<keyword evidence="12" id="KW-1185">Reference proteome</keyword>
<dbReference type="NCBIfam" id="TIGR03030">
    <property type="entry name" value="CelA"/>
    <property type="match status" value="1"/>
</dbReference>
<comment type="subcellular location">
    <subcellularLocation>
        <location evidence="9">Cell inner membrane</location>
    </subcellularLocation>
    <subcellularLocation>
        <location evidence="1">Endomembrane system</location>
        <topology evidence="1">Multi-pass membrane protein</topology>
    </subcellularLocation>
</comment>
<feature type="transmembrane region" description="Helical" evidence="9">
    <location>
        <begin position="541"/>
        <end position="560"/>
    </location>
</feature>
<evidence type="ECO:0000256" key="7">
    <source>
        <dbReference type="ARBA" id="ARBA00022989"/>
    </source>
</evidence>
<dbReference type="GO" id="GO:0030244">
    <property type="term" value="P:cellulose biosynthetic process"/>
    <property type="evidence" value="ECO:0007669"/>
    <property type="project" value="UniProtKB-KW"/>
</dbReference>
<keyword evidence="7 9" id="KW-1133">Transmembrane helix</keyword>
<keyword evidence="5 9" id="KW-0808">Transferase</keyword>
<evidence type="ECO:0000256" key="1">
    <source>
        <dbReference type="ARBA" id="ARBA00004127"/>
    </source>
</evidence>
<feature type="transmembrane region" description="Helical" evidence="9">
    <location>
        <begin position="85"/>
        <end position="110"/>
    </location>
</feature>
<gene>
    <name evidence="11" type="primary">bcsA</name>
    <name evidence="11" type="ORF">M8523_10185</name>
</gene>
<dbReference type="PANTHER" id="PTHR43867">
    <property type="entry name" value="CELLULOSE SYNTHASE CATALYTIC SUBUNIT A [UDP-FORMING]"/>
    <property type="match status" value="1"/>
</dbReference>
<keyword evidence="9" id="KW-0135">Cellulose biosynthesis</keyword>
<feature type="transmembrane region" description="Helical" evidence="9">
    <location>
        <begin position="434"/>
        <end position="453"/>
    </location>
</feature>
<dbReference type="EMBL" id="JAMOIM010000005">
    <property type="protein sequence ID" value="MCW6508390.1"/>
    <property type="molecule type" value="Genomic_DNA"/>
</dbReference>
<dbReference type="SUPFAM" id="SSF53448">
    <property type="entry name" value="Nucleotide-diphospho-sugar transferases"/>
    <property type="match status" value="1"/>
</dbReference>
<dbReference type="GO" id="GO:0035438">
    <property type="term" value="F:cyclic-di-GMP binding"/>
    <property type="evidence" value="ECO:0007669"/>
    <property type="project" value="InterPro"/>
</dbReference>
<keyword evidence="8 9" id="KW-0472">Membrane</keyword>
<keyword evidence="9" id="KW-0973">c-di-GMP</keyword>
<evidence type="ECO:0000256" key="4">
    <source>
        <dbReference type="ARBA" id="ARBA00022676"/>
    </source>
</evidence>
<feature type="domain" description="PilZ" evidence="10">
    <location>
        <begin position="564"/>
        <end position="666"/>
    </location>
</feature>
<dbReference type="GO" id="GO:0006011">
    <property type="term" value="P:UDP-alpha-D-glucose metabolic process"/>
    <property type="evidence" value="ECO:0007669"/>
    <property type="project" value="InterPro"/>
</dbReference>
<dbReference type="InterPro" id="IPR003919">
    <property type="entry name" value="Cell_synth_A"/>
</dbReference>
<keyword evidence="3 9" id="KW-0997">Cell inner membrane</keyword>
<accession>A0AA42CMI8</accession>
<dbReference type="Pfam" id="PF13641">
    <property type="entry name" value="Glyco_tranf_2_3"/>
    <property type="match status" value="1"/>
</dbReference>
<dbReference type="InterPro" id="IPR050321">
    <property type="entry name" value="Glycosyltr_2/OpgH_subfam"/>
</dbReference>
<reference evidence="11" key="1">
    <citation type="submission" date="2022-05" db="EMBL/GenBank/DDBJ databases">
        <authorList>
            <person name="Pankratov T."/>
        </authorList>
    </citation>
    <scope>NUCLEOTIDE SEQUENCE</scope>
    <source>
        <strain evidence="11">BP6-180914</strain>
    </source>
</reference>
<evidence type="ECO:0000256" key="3">
    <source>
        <dbReference type="ARBA" id="ARBA00022519"/>
    </source>
</evidence>
<comment type="pathway">
    <text evidence="9">Glycan metabolism; bacterial cellulose biosynthesis.</text>
</comment>
<evidence type="ECO:0000313" key="11">
    <source>
        <dbReference type="EMBL" id="MCW6508390.1"/>
    </source>
</evidence>
<organism evidence="11 12">
    <name type="scientific">Lichenifustis flavocetrariae</name>
    <dbReference type="NCBI Taxonomy" id="2949735"/>
    <lineage>
        <taxon>Bacteria</taxon>
        <taxon>Pseudomonadati</taxon>
        <taxon>Pseudomonadota</taxon>
        <taxon>Alphaproteobacteria</taxon>
        <taxon>Hyphomicrobiales</taxon>
        <taxon>Lichenihabitantaceae</taxon>
        <taxon>Lichenifustis</taxon>
    </lineage>
</organism>
<dbReference type="CDD" id="cd06421">
    <property type="entry name" value="CESA_CelA_like"/>
    <property type="match status" value="1"/>
</dbReference>
<keyword evidence="6 9" id="KW-0812">Transmembrane</keyword>
<comment type="cofactor">
    <cofactor evidence="9">
        <name>Mg(2+)</name>
        <dbReference type="ChEBI" id="CHEBI:18420"/>
    </cofactor>
</comment>
<dbReference type="Pfam" id="PF07238">
    <property type="entry name" value="PilZ"/>
    <property type="match status" value="1"/>
</dbReference>
<evidence type="ECO:0000313" key="12">
    <source>
        <dbReference type="Proteomes" id="UP001165667"/>
    </source>
</evidence>
<keyword evidence="4 9" id="KW-0328">Glycosyltransferase</keyword>